<protein>
    <recommendedName>
        <fullName evidence="5">Haemolysin XhlA</fullName>
    </recommendedName>
</protein>
<evidence type="ECO:0008006" key="5">
    <source>
        <dbReference type="Google" id="ProtNLM"/>
    </source>
</evidence>
<keyword evidence="4" id="KW-1185">Reference proteome</keyword>
<evidence type="ECO:0000313" key="4">
    <source>
        <dbReference type="Proteomes" id="UP000198348"/>
    </source>
</evidence>
<feature type="transmembrane region" description="Helical" evidence="2">
    <location>
        <begin position="82"/>
        <end position="103"/>
    </location>
</feature>
<keyword evidence="2" id="KW-1133">Transmembrane helix</keyword>
<reference evidence="4" key="1">
    <citation type="submission" date="2017-06" db="EMBL/GenBank/DDBJ databases">
        <authorList>
            <person name="Varghese N."/>
            <person name="Submissions S."/>
        </authorList>
    </citation>
    <scope>NUCLEOTIDE SEQUENCE [LARGE SCALE GENOMIC DNA]</scope>
    <source>
        <strain evidence="4">DSM 45207</strain>
    </source>
</reference>
<keyword evidence="1" id="KW-0175">Coiled coil</keyword>
<dbReference type="EMBL" id="FZNW01000006">
    <property type="protein sequence ID" value="SNR43998.1"/>
    <property type="molecule type" value="Genomic_DNA"/>
</dbReference>
<gene>
    <name evidence="3" type="ORF">SAMN06265360_10613</name>
</gene>
<name>A0A238WBX8_9PSEU</name>
<proteinExistence type="predicted"/>
<dbReference type="AlphaFoldDB" id="A0A238WBX8"/>
<feature type="coiled-coil region" evidence="1">
    <location>
        <begin position="38"/>
        <end position="72"/>
    </location>
</feature>
<dbReference type="RefSeq" id="WP_089300615.1">
    <property type="nucleotide sequence ID" value="NZ_FZNW01000006.1"/>
</dbReference>
<organism evidence="3 4">
    <name type="scientific">Haloechinothrix alba</name>
    <dbReference type="NCBI Taxonomy" id="664784"/>
    <lineage>
        <taxon>Bacteria</taxon>
        <taxon>Bacillati</taxon>
        <taxon>Actinomycetota</taxon>
        <taxon>Actinomycetes</taxon>
        <taxon>Pseudonocardiales</taxon>
        <taxon>Pseudonocardiaceae</taxon>
        <taxon>Haloechinothrix</taxon>
    </lineage>
</organism>
<accession>A0A238WBX8</accession>
<dbReference type="Proteomes" id="UP000198348">
    <property type="component" value="Unassembled WGS sequence"/>
</dbReference>
<evidence type="ECO:0000313" key="3">
    <source>
        <dbReference type="EMBL" id="SNR43998.1"/>
    </source>
</evidence>
<evidence type="ECO:0000256" key="1">
    <source>
        <dbReference type="SAM" id="Coils"/>
    </source>
</evidence>
<keyword evidence="2" id="KW-0812">Transmembrane</keyword>
<evidence type="ECO:0000256" key="2">
    <source>
        <dbReference type="SAM" id="Phobius"/>
    </source>
</evidence>
<sequence length="112" mass="12410">MSGDSAGAPNAVFTITANQFYGELQSIHREVGGMRSDLQSLSVQVSQMLKHLDDHEQRLRKIEQSKDEDHEHRISKLEQFRWRMAVVFGAVGLVAGLGGATGIEAISRFTNL</sequence>
<keyword evidence="2" id="KW-0472">Membrane</keyword>